<evidence type="ECO:0008006" key="3">
    <source>
        <dbReference type="Google" id="ProtNLM"/>
    </source>
</evidence>
<dbReference type="SUPFAM" id="SSF48452">
    <property type="entry name" value="TPR-like"/>
    <property type="match status" value="1"/>
</dbReference>
<proteinExistence type="predicted"/>
<evidence type="ECO:0000313" key="1">
    <source>
        <dbReference type="EMBL" id="GAA4024910.1"/>
    </source>
</evidence>
<dbReference type="RefSeq" id="WP_344881178.1">
    <property type="nucleotide sequence ID" value="NZ_BAABAL010000019.1"/>
</dbReference>
<reference evidence="2" key="1">
    <citation type="journal article" date="2019" name="Int. J. Syst. Evol. Microbiol.">
        <title>The Global Catalogue of Microorganisms (GCM) 10K type strain sequencing project: providing services to taxonomists for standard genome sequencing and annotation.</title>
        <authorList>
            <consortium name="The Broad Institute Genomics Platform"/>
            <consortium name="The Broad Institute Genome Sequencing Center for Infectious Disease"/>
            <person name="Wu L."/>
            <person name="Ma J."/>
        </authorList>
    </citation>
    <scope>NUCLEOTIDE SEQUENCE [LARGE SCALE GENOMIC DNA]</scope>
    <source>
        <strain evidence="2">JCM 17342</strain>
    </source>
</reference>
<protein>
    <recommendedName>
        <fullName evidence="3">Transcriptional regulator</fullName>
    </recommendedName>
</protein>
<keyword evidence="2" id="KW-1185">Reference proteome</keyword>
<dbReference type="Proteomes" id="UP001501747">
    <property type="component" value="Unassembled WGS sequence"/>
</dbReference>
<organism evidence="1 2">
    <name type="scientific">Allokutzneria multivorans</name>
    <dbReference type="NCBI Taxonomy" id="1142134"/>
    <lineage>
        <taxon>Bacteria</taxon>
        <taxon>Bacillati</taxon>
        <taxon>Actinomycetota</taxon>
        <taxon>Actinomycetes</taxon>
        <taxon>Pseudonocardiales</taxon>
        <taxon>Pseudonocardiaceae</taxon>
        <taxon>Allokutzneria</taxon>
    </lineage>
</organism>
<comment type="caution">
    <text evidence="1">The sequence shown here is derived from an EMBL/GenBank/DDBJ whole genome shotgun (WGS) entry which is preliminary data.</text>
</comment>
<accession>A0ABP7TEC0</accession>
<gene>
    <name evidence="1" type="ORF">GCM10022247_56680</name>
</gene>
<evidence type="ECO:0000313" key="2">
    <source>
        <dbReference type="Proteomes" id="UP001501747"/>
    </source>
</evidence>
<dbReference type="InterPro" id="IPR011990">
    <property type="entry name" value="TPR-like_helical_dom_sf"/>
</dbReference>
<name>A0ABP7TEC0_9PSEU</name>
<sequence>MARLAFEQTQSDEVVAVAQPNDLLRAARERRPSRLAPGEPMSRQELAQAVNEWLWTTTGRRYELDAHAVARWERGAVRWPQAQYRSALRHVLGVNSDTALGFRPASRGRPVPLPPVAVAPSINGTDLGVSPTEFVARINLETPAPARIGSTEVEQVRATTRALAMSENLHGGGLAAEAASAQLRWATRLLDARADNRTRAGIFEAVGNLAGVVAFAAFDIGDHTAANNCFRFGLWCAEQGGSWELRAATLADMARQAVYVGDLDSALTLIEHAQVRMDRLTATTQAMVSMVRARLLALLGRHGDARAEVARADAYFAEHDPMTAPPWMTYYDAAEHAGSTARALTPLALEQRQLGEAADRLTTAIQLHSDAYPRSRAFSRARLATLTMRVGDPHAAVTIGRQALNDAASLHSKRMGDELKALRKAAQVHSAIPDVGDLVHELATAANGT</sequence>
<dbReference type="EMBL" id="BAABAL010000019">
    <property type="protein sequence ID" value="GAA4024910.1"/>
    <property type="molecule type" value="Genomic_DNA"/>
</dbReference>